<organism evidence="3 4">
    <name type="scientific">Pseudomonas putida</name>
    <name type="common">Arthrobacter siderocapsulatus</name>
    <dbReference type="NCBI Taxonomy" id="303"/>
    <lineage>
        <taxon>Bacteria</taxon>
        <taxon>Pseudomonadati</taxon>
        <taxon>Pseudomonadota</taxon>
        <taxon>Gammaproteobacteria</taxon>
        <taxon>Pseudomonadales</taxon>
        <taxon>Pseudomonadaceae</taxon>
        <taxon>Pseudomonas</taxon>
    </lineage>
</organism>
<dbReference type="RefSeq" id="WP_064305060.1">
    <property type="nucleotide sequence ID" value="NZ_LUCV01000063.1"/>
</dbReference>
<dbReference type="InterPro" id="IPR050272">
    <property type="entry name" value="Isochorismatase-like_hydrls"/>
</dbReference>
<gene>
    <name evidence="3" type="ORF">AYO28_27055</name>
</gene>
<dbReference type="AlphaFoldDB" id="A0A177S8P5"/>
<protein>
    <submittedName>
        <fullName evidence="3">Isochorismatase</fullName>
    </submittedName>
</protein>
<dbReference type="GO" id="GO:0016787">
    <property type="term" value="F:hydrolase activity"/>
    <property type="evidence" value="ECO:0007669"/>
    <property type="project" value="UniProtKB-KW"/>
</dbReference>
<evidence type="ECO:0000256" key="1">
    <source>
        <dbReference type="ARBA" id="ARBA00022801"/>
    </source>
</evidence>
<accession>A0A177S8P5</accession>
<feature type="domain" description="Isochorismatase-like" evidence="2">
    <location>
        <begin position="3"/>
        <end position="143"/>
    </location>
</feature>
<dbReference type="Pfam" id="PF00857">
    <property type="entry name" value="Isochorismatase"/>
    <property type="match status" value="1"/>
</dbReference>
<comment type="caution">
    <text evidence="3">The sequence shown here is derived from an EMBL/GenBank/DDBJ whole genome shotgun (WGS) entry which is preliminary data.</text>
</comment>
<name>A0A177S8P5_PSEPU</name>
<evidence type="ECO:0000259" key="2">
    <source>
        <dbReference type="Pfam" id="PF00857"/>
    </source>
</evidence>
<proteinExistence type="predicted"/>
<sequence length="172" mass="18075">MDALLILDLQVGLVHGPDKPWRGEAMIEVVNSLLDKAHAGGAPVFLARHVGPEGSPLAPDSALTRLIPELRLDGSEQVFEKRRPNAFVGTGLVEMLRDCGATGVVIAGMKTQYCVDSTCRAAGDLGFPAVLVADGHSCSDTPGLSAQAIVAHHNGTLAGAFCRVVMAQEFEF</sequence>
<reference evidence="3 4" key="1">
    <citation type="submission" date="2016-03" db="EMBL/GenBank/DDBJ databases">
        <title>Draft Genome Assembly of Pseudomonas putida strain CBF10-2.</title>
        <authorList>
            <person name="Iyer R.S."/>
            <person name="Damania A."/>
        </authorList>
    </citation>
    <scope>NUCLEOTIDE SEQUENCE [LARGE SCALE GENOMIC DNA]</scope>
    <source>
        <strain evidence="3 4">CBF10-2</strain>
    </source>
</reference>
<dbReference type="SUPFAM" id="SSF52499">
    <property type="entry name" value="Isochorismatase-like hydrolases"/>
    <property type="match status" value="1"/>
</dbReference>
<dbReference type="InterPro" id="IPR000868">
    <property type="entry name" value="Isochorismatase-like_dom"/>
</dbReference>
<keyword evidence="1" id="KW-0378">Hydrolase</keyword>
<evidence type="ECO:0000313" key="4">
    <source>
        <dbReference type="Proteomes" id="UP000077752"/>
    </source>
</evidence>
<dbReference type="PANTHER" id="PTHR43540">
    <property type="entry name" value="PEROXYUREIDOACRYLATE/UREIDOACRYLATE AMIDOHYDROLASE-RELATED"/>
    <property type="match status" value="1"/>
</dbReference>
<dbReference type="EMBL" id="LUCV01000063">
    <property type="protein sequence ID" value="OAI83650.1"/>
    <property type="molecule type" value="Genomic_DNA"/>
</dbReference>
<dbReference type="InterPro" id="IPR036380">
    <property type="entry name" value="Isochorismatase-like_sf"/>
</dbReference>
<evidence type="ECO:0000313" key="3">
    <source>
        <dbReference type="EMBL" id="OAI83650.1"/>
    </source>
</evidence>
<dbReference type="Proteomes" id="UP000077752">
    <property type="component" value="Unassembled WGS sequence"/>
</dbReference>
<dbReference type="Gene3D" id="3.40.50.850">
    <property type="entry name" value="Isochorismatase-like"/>
    <property type="match status" value="1"/>
</dbReference>